<feature type="transmembrane region" description="Helical" evidence="2">
    <location>
        <begin position="55"/>
        <end position="75"/>
    </location>
</feature>
<dbReference type="OrthoDB" id="5196985at2"/>
<accession>A0A516PX71</accession>
<sequence>MSSSEHQTSEQTRSILFDLRTIIGGLFAVYGIVCLIIGIVSFTPADAQKAGGINVNLWSGIGMIIIAAIFLIWSFTRPLEVGELKAEAADNDQPGDSSDLGDANTPG</sequence>
<protein>
    <submittedName>
        <fullName evidence="3">Uncharacterized protein</fullName>
    </submittedName>
</protein>
<evidence type="ECO:0000256" key="1">
    <source>
        <dbReference type="SAM" id="MobiDB-lite"/>
    </source>
</evidence>
<dbReference type="AlphaFoldDB" id="A0A516PX71"/>
<feature type="region of interest" description="Disordered" evidence="1">
    <location>
        <begin position="86"/>
        <end position="107"/>
    </location>
</feature>
<evidence type="ECO:0000313" key="3">
    <source>
        <dbReference type="EMBL" id="QDP95773.1"/>
    </source>
</evidence>
<gene>
    <name evidence="3" type="ORF">FOE78_07565</name>
</gene>
<dbReference type="Proteomes" id="UP000319263">
    <property type="component" value="Chromosome"/>
</dbReference>
<organism evidence="3 4">
    <name type="scientific">Microlunatus elymi</name>
    <dbReference type="NCBI Taxonomy" id="2596828"/>
    <lineage>
        <taxon>Bacteria</taxon>
        <taxon>Bacillati</taxon>
        <taxon>Actinomycetota</taxon>
        <taxon>Actinomycetes</taxon>
        <taxon>Propionibacteriales</taxon>
        <taxon>Propionibacteriaceae</taxon>
        <taxon>Microlunatus</taxon>
    </lineage>
</organism>
<feature type="transmembrane region" description="Helical" evidence="2">
    <location>
        <begin position="21"/>
        <end position="43"/>
    </location>
</feature>
<keyword evidence="2" id="KW-0472">Membrane</keyword>
<evidence type="ECO:0000256" key="2">
    <source>
        <dbReference type="SAM" id="Phobius"/>
    </source>
</evidence>
<keyword evidence="4" id="KW-1185">Reference proteome</keyword>
<dbReference type="RefSeq" id="WP_143985741.1">
    <property type="nucleotide sequence ID" value="NZ_CP041692.1"/>
</dbReference>
<proteinExistence type="predicted"/>
<keyword evidence="2" id="KW-0812">Transmembrane</keyword>
<reference evidence="3 4" key="1">
    <citation type="submission" date="2019-07" db="EMBL/GenBank/DDBJ databases">
        <title>Microlunatus dokdonensis sp. nov. isolated from the rhizospheric soil of the wild plant Elymus tsukushiensis.</title>
        <authorList>
            <person name="Ghim S.-Y."/>
            <person name="Hwang Y.-J."/>
            <person name="Son J.-S."/>
            <person name="Shin J.-H."/>
        </authorList>
    </citation>
    <scope>NUCLEOTIDE SEQUENCE [LARGE SCALE GENOMIC DNA]</scope>
    <source>
        <strain evidence="3 4">KUDC0627</strain>
    </source>
</reference>
<evidence type="ECO:0000313" key="4">
    <source>
        <dbReference type="Proteomes" id="UP000319263"/>
    </source>
</evidence>
<dbReference type="EMBL" id="CP041692">
    <property type="protein sequence ID" value="QDP95773.1"/>
    <property type="molecule type" value="Genomic_DNA"/>
</dbReference>
<name>A0A516PX71_9ACTN</name>
<keyword evidence="2" id="KW-1133">Transmembrane helix</keyword>
<dbReference type="KEGG" id="mik:FOE78_07565"/>